<dbReference type="PROSITE" id="PS50002">
    <property type="entry name" value="SH3"/>
    <property type="match status" value="2"/>
</dbReference>
<evidence type="ECO:0000256" key="27">
    <source>
        <dbReference type="ARBA" id="ARBA00072037"/>
    </source>
</evidence>
<evidence type="ECO:0000313" key="33">
    <source>
        <dbReference type="EMBL" id="SPN97825.1"/>
    </source>
</evidence>
<dbReference type="PRINTS" id="PR00452">
    <property type="entry name" value="SH3DOMAIN"/>
</dbReference>
<feature type="compositionally biased region" description="Gly residues" evidence="30">
    <location>
        <begin position="1941"/>
        <end position="1951"/>
    </location>
</feature>
<dbReference type="SMART" id="SM00326">
    <property type="entry name" value="SH3"/>
    <property type="match status" value="3"/>
</dbReference>
<evidence type="ECO:0000256" key="25">
    <source>
        <dbReference type="ARBA" id="ARBA00023203"/>
    </source>
</evidence>
<dbReference type="InterPro" id="IPR032466">
    <property type="entry name" value="Metal_Hydrolase"/>
</dbReference>
<keyword evidence="18" id="KW-0677">Repeat</keyword>
<dbReference type="Pfam" id="PF03983">
    <property type="entry name" value="SHD1"/>
    <property type="match status" value="1"/>
</dbReference>
<evidence type="ECO:0000256" key="15">
    <source>
        <dbReference type="ARBA" id="ARBA00022597"/>
    </source>
</evidence>
<dbReference type="CDD" id="cd11773">
    <property type="entry name" value="SH3_Sla1p_1"/>
    <property type="match status" value="1"/>
</dbReference>
<feature type="compositionally biased region" description="Pro residues" evidence="30">
    <location>
        <begin position="2284"/>
        <end position="2300"/>
    </location>
</feature>
<feature type="transmembrane region" description="Helical" evidence="31">
    <location>
        <begin position="214"/>
        <end position="234"/>
    </location>
</feature>
<comment type="similarity">
    <text evidence="8">Belongs to the SLA1 family.</text>
</comment>
<evidence type="ECO:0000256" key="17">
    <source>
        <dbReference type="ARBA" id="ARBA00022723"/>
    </source>
</evidence>
<dbReference type="InterPro" id="IPR056996">
    <property type="entry name" value="PH_SLA1"/>
</dbReference>
<dbReference type="Gene3D" id="3.20.20.140">
    <property type="entry name" value="Metal-dependent hydrolases"/>
    <property type="match status" value="1"/>
</dbReference>
<feature type="compositionally biased region" description="Low complexity" evidence="30">
    <location>
        <begin position="1980"/>
        <end position="1999"/>
    </location>
</feature>
<comment type="pathway">
    <text evidence="6">Purine metabolism; IMP biosynthesis via salvage pathway; IMP from AMP: step 1/1.</text>
</comment>
<dbReference type="GO" id="GO:0010008">
    <property type="term" value="C:endosome membrane"/>
    <property type="evidence" value="ECO:0007669"/>
    <property type="project" value="UniProtKB-SubCell"/>
</dbReference>
<feature type="region of interest" description="Disordered" evidence="30">
    <location>
        <begin position="1837"/>
        <end position="1859"/>
    </location>
</feature>
<comment type="subcellular location">
    <subcellularLocation>
        <location evidence="5">Cell membrane</location>
        <topology evidence="5">Peripheral membrane protein</topology>
        <orientation evidence="5">Cytoplasmic side</orientation>
    </subcellularLocation>
    <subcellularLocation>
        <location evidence="4">Cytoplasm</location>
        <location evidence="4">Cytoskeleton</location>
        <location evidence="4">Actin patch</location>
    </subcellularLocation>
    <subcellularLocation>
        <location evidence="3">Endomembrane system</location>
        <topology evidence="3">Multi-pass membrane protein</topology>
    </subcellularLocation>
    <subcellularLocation>
        <location evidence="2">Endosome membrane</location>
        <topology evidence="2">Peripheral membrane protein</topology>
        <orientation evidence="2">Cytoplasmic side</orientation>
    </subcellularLocation>
</comment>
<feature type="transmembrane region" description="Helical" evidence="31">
    <location>
        <begin position="149"/>
        <end position="170"/>
    </location>
</feature>
<evidence type="ECO:0000256" key="23">
    <source>
        <dbReference type="ARBA" id="ARBA00023080"/>
    </source>
</evidence>
<evidence type="ECO:0000256" key="20">
    <source>
        <dbReference type="ARBA" id="ARBA00022801"/>
    </source>
</evidence>
<dbReference type="InterPro" id="IPR035821">
    <property type="entry name" value="Sla1_SH3_3"/>
</dbReference>
<dbReference type="PROSITE" id="PS00485">
    <property type="entry name" value="A_DEAMINASE"/>
    <property type="match status" value="1"/>
</dbReference>
<dbReference type="NCBIfam" id="TIGR01429">
    <property type="entry name" value="AMP_deaminase"/>
    <property type="match status" value="1"/>
</dbReference>
<feature type="region of interest" description="Disordered" evidence="30">
    <location>
        <begin position="2061"/>
        <end position="2178"/>
    </location>
</feature>
<keyword evidence="17" id="KW-0479">Metal-binding</keyword>
<reference evidence="33" key="1">
    <citation type="submission" date="2018-03" db="EMBL/GenBank/DDBJ databases">
        <authorList>
            <person name="Guldener U."/>
        </authorList>
    </citation>
    <scope>NUCLEOTIDE SEQUENCE</scope>
</reference>
<feature type="compositionally biased region" description="Low complexity" evidence="30">
    <location>
        <begin position="1422"/>
        <end position="1436"/>
    </location>
</feature>
<protein>
    <recommendedName>
        <fullName evidence="27">AMP deaminase</fullName>
        <ecNumber evidence="9">3.5.4.6</ecNumber>
    </recommendedName>
    <alternativeName>
        <fullName evidence="10">Actin cytoskeleton-regulatory complex protein SLA1</fullName>
    </alternativeName>
    <alternativeName>
        <fullName evidence="28">Myoadenylate deaminase</fullName>
    </alternativeName>
</protein>
<dbReference type="GO" id="GO:0032264">
    <property type="term" value="P:IMP salvage"/>
    <property type="evidence" value="ECO:0007669"/>
    <property type="project" value="InterPro"/>
</dbReference>
<dbReference type="InterPro" id="IPR013761">
    <property type="entry name" value="SAM/pointed_sf"/>
</dbReference>
<feature type="compositionally biased region" description="Polar residues" evidence="30">
    <location>
        <begin position="2067"/>
        <end position="2103"/>
    </location>
</feature>
<keyword evidence="26" id="KW-0206">Cytoskeleton</keyword>
<feature type="transmembrane region" description="Helical" evidence="31">
    <location>
        <begin position="54"/>
        <end position="73"/>
    </location>
</feature>
<dbReference type="Pfam" id="PF08449">
    <property type="entry name" value="UAA"/>
    <property type="match status" value="1"/>
</dbReference>
<dbReference type="EC" id="3.5.4.6" evidence="9"/>
<keyword evidence="12" id="KW-0813">Transport</keyword>
<keyword evidence="24 31" id="KW-0472">Membrane</keyword>
<evidence type="ECO:0000256" key="10">
    <source>
        <dbReference type="ARBA" id="ARBA00020357"/>
    </source>
</evidence>
<dbReference type="GO" id="GO:0046033">
    <property type="term" value="P:AMP metabolic process"/>
    <property type="evidence" value="ECO:0007669"/>
    <property type="project" value="TreeGrafter"/>
</dbReference>
<name>A0AAE8MRE0_9PEZI</name>
<dbReference type="GO" id="GO:0003876">
    <property type="term" value="F:AMP deaminase activity"/>
    <property type="evidence" value="ECO:0007669"/>
    <property type="project" value="UniProtKB-EC"/>
</dbReference>
<dbReference type="CDD" id="cd01319">
    <property type="entry name" value="AMPD"/>
    <property type="match status" value="1"/>
</dbReference>
<feature type="domain" description="SH3" evidence="32">
    <location>
        <begin position="1627"/>
        <end position="1689"/>
    </location>
</feature>
<evidence type="ECO:0000256" key="29">
    <source>
        <dbReference type="PROSITE-ProRule" id="PRU00192"/>
    </source>
</evidence>
<dbReference type="EMBL" id="ONZQ02000001">
    <property type="protein sequence ID" value="SPN97825.1"/>
    <property type="molecule type" value="Genomic_DNA"/>
</dbReference>
<dbReference type="Pfam" id="PF19326">
    <property type="entry name" value="AMP_deaminase"/>
    <property type="match status" value="1"/>
</dbReference>
<dbReference type="GO" id="GO:0005886">
    <property type="term" value="C:plasma membrane"/>
    <property type="evidence" value="ECO:0007669"/>
    <property type="project" value="UniProtKB-SubCell"/>
</dbReference>
<dbReference type="InterPro" id="IPR006329">
    <property type="entry name" value="AMPD"/>
</dbReference>
<feature type="region of interest" description="Disordered" evidence="30">
    <location>
        <begin position="1932"/>
        <end position="2042"/>
    </location>
</feature>
<feature type="compositionally biased region" description="Pro residues" evidence="30">
    <location>
        <begin position="613"/>
        <end position="622"/>
    </location>
</feature>
<feature type="region of interest" description="Disordered" evidence="30">
    <location>
        <begin position="353"/>
        <end position="412"/>
    </location>
</feature>
<dbReference type="PANTHER" id="PTHR11359:SF0">
    <property type="entry name" value="AMP DEAMINASE"/>
    <property type="match status" value="1"/>
</dbReference>
<feature type="compositionally biased region" description="Polar residues" evidence="30">
    <location>
        <begin position="18"/>
        <end position="31"/>
    </location>
</feature>
<keyword evidence="20" id="KW-0378">Hydrolase</keyword>
<keyword evidence="19" id="KW-0967">Endosome</keyword>
<evidence type="ECO:0000256" key="30">
    <source>
        <dbReference type="SAM" id="MobiDB-lite"/>
    </source>
</evidence>
<comment type="cofactor">
    <cofactor evidence="1">
        <name>Zn(2+)</name>
        <dbReference type="ChEBI" id="CHEBI:29105"/>
    </cofactor>
</comment>
<dbReference type="GO" id="GO:0003779">
    <property type="term" value="F:actin binding"/>
    <property type="evidence" value="ECO:0007669"/>
    <property type="project" value="UniProtKB-KW"/>
</dbReference>
<feature type="region of interest" description="Disordered" evidence="30">
    <location>
        <begin position="1721"/>
        <end position="1784"/>
    </location>
</feature>
<feature type="compositionally biased region" description="Acidic residues" evidence="30">
    <location>
        <begin position="366"/>
        <end position="377"/>
    </location>
</feature>
<dbReference type="Gene3D" id="4.10.800.20">
    <property type="match status" value="1"/>
</dbReference>
<dbReference type="GO" id="GO:0030479">
    <property type="term" value="C:actin cortical patch"/>
    <property type="evidence" value="ECO:0007669"/>
    <property type="project" value="UniProtKB-SubCell"/>
</dbReference>
<evidence type="ECO:0000256" key="12">
    <source>
        <dbReference type="ARBA" id="ARBA00022448"/>
    </source>
</evidence>
<feature type="compositionally biased region" description="Basic and acidic residues" evidence="30">
    <location>
        <begin position="1773"/>
        <end position="1784"/>
    </location>
</feature>
<evidence type="ECO:0000256" key="1">
    <source>
        <dbReference type="ARBA" id="ARBA00001947"/>
    </source>
</evidence>
<evidence type="ECO:0000256" key="16">
    <source>
        <dbReference type="ARBA" id="ARBA00022692"/>
    </source>
</evidence>
<evidence type="ECO:0000256" key="28">
    <source>
        <dbReference type="ARBA" id="ARBA00078830"/>
    </source>
</evidence>
<feature type="compositionally biased region" description="Polar residues" evidence="30">
    <location>
        <begin position="487"/>
        <end position="506"/>
    </location>
</feature>
<dbReference type="InterPro" id="IPR035800">
    <property type="entry name" value="Sla1_SH3_1"/>
</dbReference>
<feature type="domain" description="SH3" evidence="32">
    <location>
        <begin position="1243"/>
        <end position="1310"/>
    </location>
</feature>
<feature type="region of interest" description="Disordered" evidence="30">
    <location>
        <begin position="1420"/>
        <end position="1518"/>
    </location>
</feature>
<dbReference type="SUPFAM" id="SSF50044">
    <property type="entry name" value="SH3-domain"/>
    <property type="match status" value="3"/>
</dbReference>
<feature type="transmembrane region" description="Helical" evidence="31">
    <location>
        <begin position="177"/>
        <end position="194"/>
    </location>
</feature>
<feature type="region of interest" description="Disordered" evidence="30">
    <location>
        <begin position="476"/>
        <end position="557"/>
    </location>
</feature>
<accession>A0AAE8MRE0</accession>
<feature type="transmembrane region" description="Helical" evidence="31">
    <location>
        <begin position="125"/>
        <end position="143"/>
    </location>
</feature>
<evidence type="ECO:0000256" key="7">
    <source>
        <dbReference type="ARBA" id="ARBA00006676"/>
    </source>
</evidence>
<feature type="compositionally biased region" description="Polar residues" evidence="30">
    <location>
        <begin position="1742"/>
        <end position="1756"/>
    </location>
</feature>
<keyword evidence="15" id="KW-0762">Sugar transport</keyword>
<keyword evidence="13" id="KW-0963">Cytoplasm</keyword>
<keyword evidence="21" id="KW-0862">Zinc</keyword>
<evidence type="ECO:0000256" key="3">
    <source>
        <dbReference type="ARBA" id="ARBA00004127"/>
    </source>
</evidence>
<organism evidence="33 34">
    <name type="scientific">Cephalotrichum gorgonifer</name>
    <dbReference type="NCBI Taxonomy" id="2041049"/>
    <lineage>
        <taxon>Eukaryota</taxon>
        <taxon>Fungi</taxon>
        <taxon>Dikarya</taxon>
        <taxon>Ascomycota</taxon>
        <taxon>Pezizomycotina</taxon>
        <taxon>Sordariomycetes</taxon>
        <taxon>Hypocreomycetidae</taxon>
        <taxon>Microascales</taxon>
        <taxon>Microascaceae</taxon>
        <taxon>Cephalotrichum</taxon>
    </lineage>
</organism>
<keyword evidence="25" id="KW-0009">Actin-binding</keyword>
<keyword evidence="11 29" id="KW-0728">SH3 domain</keyword>
<evidence type="ECO:0000256" key="9">
    <source>
        <dbReference type="ARBA" id="ARBA00012775"/>
    </source>
</evidence>
<feature type="region of interest" description="Disordered" evidence="30">
    <location>
        <begin position="599"/>
        <end position="681"/>
    </location>
</feature>
<keyword evidence="23" id="KW-0546">Nucleotide metabolism</keyword>
<keyword evidence="34" id="KW-1185">Reference proteome</keyword>
<feature type="transmembrane region" description="Helical" evidence="31">
    <location>
        <begin position="85"/>
        <end position="104"/>
    </location>
</feature>
<keyword evidence="22 31" id="KW-1133">Transmembrane helix</keyword>
<dbReference type="Gene3D" id="2.30.30.700">
    <property type="entry name" value="SLA1 homology domain 1"/>
    <property type="match status" value="1"/>
</dbReference>
<feature type="transmembrane region" description="Helical" evidence="31">
    <location>
        <begin position="255"/>
        <end position="272"/>
    </location>
</feature>
<feature type="compositionally biased region" description="Pro residues" evidence="30">
    <location>
        <begin position="1376"/>
        <end position="1394"/>
    </location>
</feature>
<evidence type="ECO:0000256" key="5">
    <source>
        <dbReference type="ARBA" id="ARBA00004413"/>
    </source>
</evidence>
<feature type="region of interest" description="Disordered" evidence="30">
    <location>
        <begin position="1"/>
        <end position="34"/>
    </location>
</feature>
<gene>
    <name evidence="33" type="ORF">DNG_01337</name>
</gene>
<evidence type="ECO:0000259" key="32">
    <source>
        <dbReference type="PROSITE" id="PS50002"/>
    </source>
</evidence>
<dbReference type="InterPro" id="IPR006650">
    <property type="entry name" value="A/AMP_deam_AS"/>
</dbReference>
<dbReference type="GO" id="GO:0006897">
    <property type="term" value="P:endocytosis"/>
    <property type="evidence" value="ECO:0007669"/>
    <property type="project" value="UniProtKB-KW"/>
</dbReference>
<evidence type="ECO:0000256" key="31">
    <source>
        <dbReference type="SAM" id="Phobius"/>
    </source>
</evidence>
<feature type="compositionally biased region" description="Low complexity" evidence="30">
    <location>
        <begin position="631"/>
        <end position="646"/>
    </location>
</feature>
<dbReference type="Pfam" id="PF14604">
    <property type="entry name" value="SH3_9"/>
    <property type="match status" value="1"/>
</dbReference>
<evidence type="ECO:0000256" key="18">
    <source>
        <dbReference type="ARBA" id="ARBA00022737"/>
    </source>
</evidence>
<evidence type="ECO:0000256" key="4">
    <source>
        <dbReference type="ARBA" id="ARBA00004134"/>
    </source>
</evidence>
<feature type="compositionally biased region" description="Low complexity" evidence="30">
    <location>
        <begin position="2022"/>
        <end position="2037"/>
    </location>
</feature>
<comment type="caution">
    <text evidence="33">The sequence shown here is derived from an EMBL/GenBank/DDBJ whole genome shotgun (WGS) entry which is preliminary data.</text>
</comment>
<dbReference type="Pfam" id="PF00018">
    <property type="entry name" value="SH3_1"/>
    <property type="match status" value="1"/>
</dbReference>
<dbReference type="FunFam" id="2.30.30.40:FF:000256">
    <property type="entry name" value="Actin cytoskeleton-regulatory complex protein SLA1"/>
    <property type="match status" value="1"/>
</dbReference>
<feature type="region of interest" description="Disordered" evidence="30">
    <location>
        <begin position="1363"/>
        <end position="1407"/>
    </location>
</feature>
<dbReference type="GO" id="GO:0030674">
    <property type="term" value="F:protein-macromolecule adaptor activity"/>
    <property type="evidence" value="ECO:0007669"/>
    <property type="project" value="InterPro"/>
</dbReference>
<dbReference type="InterPro" id="IPR007131">
    <property type="entry name" value="SHD1"/>
</dbReference>
<dbReference type="InterPro" id="IPR013657">
    <property type="entry name" value="SCL35B1-4/HUT1"/>
</dbReference>
<dbReference type="Gene3D" id="1.10.150.50">
    <property type="entry name" value="Transcription Factor, Ets-1"/>
    <property type="match status" value="1"/>
</dbReference>
<proteinExistence type="inferred from homology"/>
<dbReference type="GO" id="GO:0046872">
    <property type="term" value="F:metal ion binding"/>
    <property type="evidence" value="ECO:0007669"/>
    <property type="project" value="UniProtKB-KW"/>
</dbReference>
<dbReference type="Proteomes" id="UP001187682">
    <property type="component" value="Unassembled WGS sequence"/>
</dbReference>
<feature type="region of interest" description="Disordered" evidence="30">
    <location>
        <begin position="2271"/>
        <end position="2344"/>
    </location>
</feature>
<evidence type="ECO:0000256" key="2">
    <source>
        <dbReference type="ARBA" id="ARBA00004125"/>
    </source>
</evidence>
<keyword evidence="14" id="KW-0254">Endocytosis</keyword>
<dbReference type="InterPro" id="IPR036028">
    <property type="entry name" value="SH3-like_dom_sf"/>
</dbReference>
<evidence type="ECO:0000256" key="6">
    <source>
        <dbReference type="ARBA" id="ARBA00004955"/>
    </source>
</evidence>
<comment type="similarity">
    <text evidence="7">Belongs to the metallo-dependent hydrolases superfamily. Adenosine and AMP deaminases family.</text>
</comment>
<dbReference type="FunFam" id="3.20.20.140:FF:000035">
    <property type="entry name" value="Probable amp deaminase"/>
    <property type="match status" value="1"/>
</dbReference>
<evidence type="ECO:0000256" key="24">
    <source>
        <dbReference type="ARBA" id="ARBA00023136"/>
    </source>
</evidence>
<evidence type="ECO:0000256" key="19">
    <source>
        <dbReference type="ARBA" id="ARBA00022753"/>
    </source>
</evidence>
<dbReference type="GO" id="GO:0005829">
    <property type="term" value="C:cytosol"/>
    <property type="evidence" value="ECO:0007669"/>
    <property type="project" value="TreeGrafter"/>
</dbReference>
<dbReference type="CDD" id="cd11775">
    <property type="entry name" value="SH3_Sla1p_3"/>
    <property type="match status" value="1"/>
</dbReference>
<dbReference type="InterPro" id="IPR001452">
    <property type="entry name" value="SH3_domain"/>
</dbReference>
<dbReference type="SUPFAM" id="SSF51556">
    <property type="entry name" value="Metallo-dependent hydrolases"/>
    <property type="match status" value="1"/>
</dbReference>
<dbReference type="PANTHER" id="PTHR11359">
    <property type="entry name" value="AMP DEAMINASE"/>
    <property type="match status" value="1"/>
</dbReference>
<dbReference type="GO" id="GO:0055085">
    <property type="term" value="P:transmembrane transport"/>
    <property type="evidence" value="ECO:0007669"/>
    <property type="project" value="InterPro"/>
</dbReference>
<keyword evidence="16 31" id="KW-0812">Transmembrane</keyword>
<dbReference type="GO" id="GO:0043130">
    <property type="term" value="F:ubiquitin binding"/>
    <property type="evidence" value="ECO:0007669"/>
    <property type="project" value="InterPro"/>
</dbReference>
<evidence type="ECO:0000256" key="11">
    <source>
        <dbReference type="ARBA" id="ARBA00022443"/>
    </source>
</evidence>
<evidence type="ECO:0000256" key="14">
    <source>
        <dbReference type="ARBA" id="ARBA00022583"/>
    </source>
</evidence>
<dbReference type="Pfam" id="PF24081">
    <property type="entry name" value="PH_SLA1"/>
    <property type="match status" value="1"/>
</dbReference>
<dbReference type="FunFam" id="4.10.800.20:FF:000001">
    <property type="entry name" value="AMP deaminase"/>
    <property type="match status" value="1"/>
</dbReference>
<dbReference type="GO" id="GO:0042802">
    <property type="term" value="F:identical protein binding"/>
    <property type="evidence" value="ECO:0007669"/>
    <property type="project" value="InterPro"/>
</dbReference>
<evidence type="ECO:0000256" key="8">
    <source>
        <dbReference type="ARBA" id="ARBA00007948"/>
    </source>
</evidence>
<evidence type="ECO:0000256" key="13">
    <source>
        <dbReference type="ARBA" id="ARBA00022490"/>
    </source>
</evidence>
<evidence type="ECO:0000256" key="22">
    <source>
        <dbReference type="ARBA" id="ARBA00022989"/>
    </source>
</evidence>
<dbReference type="Gene3D" id="2.30.30.40">
    <property type="entry name" value="SH3 Domains"/>
    <property type="match status" value="3"/>
</dbReference>
<sequence length="2344" mass="255729">MAGDIAAPGRVAHRRPQKPTQSLHQPHQSLNDAPPKNSEKLGAYQFVAEALPQWLAVIAMLSLIFGGCCSNVYALESIVKDEPEAGGLLTFVQFFFVAVTGYISQFDSSRPPFFVKKNTVPLSRWIVNIVLFFSINLLNNHAFSYDISVPVHIILRSGGSITTILAGYLYGKRYSRIQVVAVILLTLGVVTAAWSDAQSKASTPISSGADRPAFSTGLAILLIAQVLSAIMGLYTEEIYKRYGPQWRENLFYSHALSLPLFLPFAGSLVTQFRQLANSAPMQWPSMVSTWTPAAPDGQILAATRIPSKLVYLAANVLTQFACIRGVNLLAAASSALTVTIVLNIRKLGSKDQTVSAPPLESIPDPELGEDYSAEESGVEFARGDTDTESNDDDLPHSETQPPGGSDESPFQTGMLLRDLPKRTTFYDPVAERQMSQTDAKLFYQMSQMEKLERGSQSVVSGPDDSVDLTLSLELPQPGMALPEPQPTGMTQKAHPSSSSLHQTSAPSHLRSPVERVGGDPATRRRATNDGPIPIESYRRSPADGNPSPSAQPTAVPWRSAGVTLPEADPRMLAELGDVSANIHKIIALRRRYLELSLQRDGDNPKDGPNWTIQPPPPEPSWVPEPDKAAGSSPNSLSNSMMLTSDSAPRSAGEQRHNPSQPAEKRKRKPGEDVGGDFDLEDFLPVPGASDMTFRLDENGVYQVLVGSSEKSQGSPLIHVPTIREFYMDLDELLKISADGPSKSFAFRRLQYLEGQFNMYVLLNEYQETADSKQVPHRDFYNVRKVDTHVHHSACMNQKHLLRFIKSKMKKSPDEVVLFRDGRYLTLAEVFESINLTAYDLSIDTLDMHAHKDSFHRFDKFNLKYNPIGESRLRTIFLKTDNHIHGRYLAEITKEVIADLESSKYQMVEWRISIYGKSIDEWDKLAAWVVDNKLISHNVRWLIQIPRLYDVYKASGLMSSFEQIIKNVFEPLFEVTRDPQSHPKLHIFLQRVVGFDSVDDESKVERRLFKKFPVPKDWSSEQNPPYTYWIYYLFANVSSLNHWRKQRGFNTLVLRPHCGEAGDSEHLAVAAMCCHSIAHGLLLRKVPLLQYLFYLEQIGIAMSPLSNNALFLAYERNPFYQYFRRGLNVSLSTDDPLQFAFTKEPLIEEYAVAAQIYKLSSVDMCELAKNSVKQSGYEDSIKKQWLGPNYSKPGKEGNVMAKTNVPDRREEFRYSVLLEEKELLRSQRRCPPADSRVGPRPEMGFVGVYKALYDYAPQADAELAISEGDLLYILEKSTEDDWWKAKKKAGAEEEEEPVGLVPSNYVEEALPIGSARSLFEYTRQTDEELSFPEDAALRVFDTSDPDWILVGLDDEFGFAPANYIEMDDAGSPEPRQATPPPPSLPARPRADPPPTDIDEEEDAPKPRVQAEGPAAALANVMQSRSAPAAASPPARAPDLPVRNSRSEVDEEDNLSPALPARPGSGVERPRREVRSKVSFAEPDPPSPARPPAAFVTPNSSRDTDDTPHTGSARSPGGFHMYNVNEMVSVMGKRKKMPTTIGVNIEAKTILIAPEHSEDGPSQEWPGTRMTHYSREGKHVFLELVRPSKSVDFHAGAKDTAEEIVLALAELAAAVKAEGLSDEILSPAGARKMGEILYDFTAQGDDEVTVKSGDNVVILDDTKSDEWWQVRRIKNGKQGVVPSSYIEITGFVSPPPSDAVMAAKSTVEQNRLDEIRLTREAARLDGGDALPQVGPGMPLPERGSSLQGQEQYSNSSQQRSKRDGDGDGPAKASKSKPDPSKVRTWTDRSKSFSVEAQFLGIKDGKINLHKVNGVKIAVPVSKMSFEDVDYVERLTGARLDVPGGNPHRAKQASSSSHVGASVQAPKPSFDAFQFFLDCDVNVGLCERYAQAFAKESMDESVLSDVDASVLRTLGLREGDIIKVMKALDLKYGRTGKGKDAADGEGGLFSGPGGTLRNNTRKGRPAPAVQTTDVVDPKTFNQANAEAAAESKSPSSAVSGGATSNAQATGTAGGFDDDAWDVKPAKQATPASAPAAVRSASETRAPAQNLTGSMQDLSLLTAPLQPTPVQPVSTGSDSGATAPSAAPTQSQTPPAQSLGATPSFFSNLGPVADQGSTRQRPQPPAQSILGQGTLAPPPPARPLSAPQTAQPSAFTPPPLGPQMTGSVHPVLQGQVAPPGRSLHEVDQNRLREQYLRQMQASQMAPYGAQNPHAGLVPFPTGMQGPLSQPLMTGSPSIPGPPFMQPQPTGFQQAYPTQQPFYPTPTGGGVNSFLPPALEPQRTGVPGMPGPPGPPGPPAPPAPLLPQQTGPAPPVRFGTQPDAARIMPQATGRKANLAQATPDNPFGF</sequence>
<evidence type="ECO:0000313" key="34">
    <source>
        <dbReference type="Proteomes" id="UP001187682"/>
    </source>
</evidence>
<evidence type="ECO:0000256" key="21">
    <source>
        <dbReference type="ARBA" id="ARBA00022833"/>
    </source>
</evidence>
<evidence type="ECO:0000256" key="26">
    <source>
        <dbReference type="ARBA" id="ARBA00023212"/>
    </source>
</evidence>